<dbReference type="InterPro" id="IPR000772">
    <property type="entry name" value="Ricin_B_lectin"/>
</dbReference>
<feature type="domain" description="PKD" evidence="1">
    <location>
        <begin position="1548"/>
        <end position="1633"/>
    </location>
</feature>
<dbReference type="GO" id="GO:0031410">
    <property type="term" value="C:cytoplasmic vesicle"/>
    <property type="evidence" value="ECO:0007669"/>
    <property type="project" value="TreeGrafter"/>
</dbReference>
<gene>
    <name evidence="2" type="ORF">BUL40_08370</name>
</gene>
<dbReference type="InterPro" id="IPR035986">
    <property type="entry name" value="PKD_dom_sf"/>
</dbReference>
<dbReference type="PROSITE" id="PS50231">
    <property type="entry name" value="RICIN_B_LECTIN"/>
    <property type="match status" value="1"/>
</dbReference>
<dbReference type="InterPro" id="IPR011042">
    <property type="entry name" value="6-blade_b-propeller_TolB-like"/>
</dbReference>
<feature type="domain" description="PKD" evidence="1">
    <location>
        <begin position="1980"/>
        <end position="2060"/>
    </location>
</feature>
<dbReference type="SUPFAM" id="SSF50370">
    <property type="entry name" value="Ricin B-like lectins"/>
    <property type="match status" value="3"/>
</dbReference>
<dbReference type="PANTHER" id="PTHR46182">
    <property type="entry name" value="FI19480P1"/>
    <property type="match status" value="1"/>
</dbReference>
<dbReference type="PROSITE" id="PS50093">
    <property type="entry name" value="PKD"/>
    <property type="match status" value="7"/>
</dbReference>
<dbReference type="InterPro" id="IPR035992">
    <property type="entry name" value="Ricin_B-like_lectins"/>
</dbReference>
<sequence length="2158" mass="234002">MKKNYKLLKKPNWLLGIGIAFAFALSTGFGPLFFGPGITDAEPIGGFLNNSFPNVGAVQTPYQVAYPGVKFDSPIKYVTVPNQNRVVVGQLDGRIFWMVDDQTTTTKTEVVDFSAEVGDHTNGEVWDGGFLGLAIHPQFGTAGKNYFYIYYTTAEPGNTLGSPQGFSCGLERYFGNFLILERFEVDPTSMTFLPGSRQQMIKRRMYNTTHRGGDMVFGNDGYLYITTGDQATYRNAQDIAENLDGGVLRLDIDMNPLSSHTPIRTLASSGAGELDEFSGRYYFIPNDNPFPSPTGDTFEEYFSLGHRNPHRISKDSDTGTMYIGEVGENTHEEVNILESGKNYGWPFFEGDAVFNVDSNCISQMYNNMPHQGPLTSFAPDDANSIIGGYVYRGSEIPDLQGKYICADYGDGDEIFSIDIATGIYEIIGNFSPADVISFGQGYDNELYLLKYGNDVNLYKLTTPGISYTGMPQNLSDTGAFSDLGTLEVNPGIIPYEMIDPFWSDGATKKRWMAIPNDGAHDTAAEQIQFSENGVWDFPVGSVLIKHFDYPIDERDPTITRKVETRFSIKGQDGNFYFLTYRWLPDESDAVLQEIGRDEPIQVTTLTGGTKTETWHYPSNSECISCHNPALGGTLGPRTRFLNKDYDYSEKGGVVGNQLVTLSHLGILNETITDTDTPNFLTHTSINDNAASLEEKARSYLDLNCAYCHQPATGNRADFDLRLVNTLAQTGLLNADILTPLGVDAEERILYPSDANKSILYHRTNSVDPSIMMPPLAKGKIDEAGVALLEAWINQLAPQAELPDFGLYRLVNVETGGTLQVEDGIGTNEGNIDQGAYQVLDSQHFELENATGGYYQFKADHSNRYLDVASSNTNPGANVWQYAGNGTDAQLWQLVDAGNDSYYIISKLSGYFLGVQPDGNVAVIPDDGSDIVKWQFREPGNLSGRDIVLNKEIVSTSENGSAAEFTVVLASAPSVDISVDIQAVLNTDEIDLSTNQITFTTFDWDVPQTITITGLDDTDVDGPQPYEILVKVSSPSADPDYEGFSKILEGTNSDDDGGGIAPPDPGTYRIVNVSSGLTMELLGATIDDFGNVQQGSYEQASHEQFELIYIGNGQYNLQAVHSGKVVDVANSSTNAGANVIQYRNNGTNAQKWTIVDAGFNSYHIISVLSGYYLGIDATGNIIVDNEDGTDIYRWQFVDPSLTSLAGITANKDQLFTDEDGQSETFAVVLDQEPTDNVTIGVAITGDADEINLSTTTLVFSPTNWNIPQEITVTGEDDLLVDGVREYFIELTTIAPLIDPNYTGIGTTLNGRNLDNDGGDNGPPREGEYRLVNVETGETIRAEAAGTANETNFISGGYDGSNYQHFALEYDGNDLYKLRALHSDKYFDVQFSDTSVGANVWQYTGNNSNAQKWKLVYAGENMYHIISELSGYYVTIGAGGNIEIAEDNGTDIYKWQFLATGFAPEAIATADILAGNTPLAVQFTGSNSTDDKNDIVTYHWDFGNGDISNEINPLYTYVDAGVFEVSLSVTDGDGYSNTSAPQTVTVNGTPVAIASADITSGDAPLSINFIGSNSTDDVGIVSYAWNFGDGSISNEQNPSYTYTTPGEYTATLVVTDANSATDMAEITITVNGTPNAVISADVLAGNPPLTVNFIGSNSTDDQGIVNYLWDFGDGDTSSEADPTHIFANQGIYTVVLTVTDDFGSTSTAELTITVNSNPIAIATSDITTGEAPLMVNFTGSNSTDDVEIVDYLWDFGDGNSSTEVNPSHSFITAGEYTVVLTVTDGEGLTDTAELIILVTEPENMAPVAVSNADVTSGEAPLMVNFTGSNSTDDVEIVDYLWDFGDGNISTEVNPSHSFITAGEYTVVLKVTDGEGLTDTAELIILVTEPENMAPVAVSSADVTSGEAPLMVNFTGSNSTDDVEIVDYLWDFGDGNSSTEVNPSHSFTMAGEYTVVLTVTDAAGLIGTTELIITVIDPVNTAPVAVASSNVSEGETPLTVLFTGDNSIDDVSIAKYEWNFGDGGTSSEVNPSYVFNEVGTYNVTLTVTDGEGLNDIAELTIVVLENETNSVDEAKFIISPNPASEGNTTLYVNDLQDDFYITRFLLHDGAGRLLGNYDPAQLFRNDNEYTVPISRLRNEIYYLTIMFNNREPVVKRILVDN</sequence>
<dbReference type="Gene3D" id="2.120.10.30">
    <property type="entry name" value="TolB, C-terminal domain"/>
    <property type="match status" value="1"/>
</dbReference>
<dbReference type="CDD" id="cd00161">
    <property type="entry name" value="beta-trefoil_Ricin-like"/>
    <property type="match status" value="3"/>
</dbReference>
<dbReference type="CDD" id="cd00146">
    <property type="entry name" value="PKD"/>
    <property type="match status" value="7"/>
</dbReference>
<dbReference type="Gene3D" id="2.80.10.50">
    <property type="match status" value="3"/>
</dbReference>
<dbReference type="FunFam" id="2.60.40.10:FF:000270">
    <property type="entry name" value="Cell surface protein"/>
    <property type="match status" value="1"/>
</dbReference>
<evidence type="ECO:0000313" key="2">
    <source>
        <dbReference type="EMBL" id="OQD43094.1"/>
    </source>
</evidence>
<feature type="domain" description="PKD" evidence="1">
    <location>
        <begin position="1462"/>
        <end position="1549"/>
    </location>
</feature>
<name>A0A1V6LSD6_9FLAO</name>
<evidence type="ECO:0000313" key="3">
    <source>
        <dbReference type="Proteomes" id="UP000191680"/>
    </source>
</evidence>
<feature type="domain" description="PKD" evidence="1">
    <location>
        <begin position="1892"/>
        <end position="1979"/>
    </location>
</feature>
<dbReference type="RefSeq" id="WP_080318874.1">
    <property type="nucleotide sequence ID" value="NZ_MTBC01000004.1"/>
</dbReference>
<protein>
    <recommendedName>
        <fullName evidence="1">PKD domain-containing protein</fullName>
    </recommendedName>
</protein>
<dbReference type="SMART" id="SM00089">
    <property type="entry name" value="PKD"/>
    <property type="match status" value="7"/>
</dbReference>
<dbReference type="InterPro" id="IPR000601">
    <property type="entry name" value="PKD_dom"/>
</dbReference>
<comment type="caution">
    <text evidence="2">The sequence shown here is derived from an EMBL/GenBank/DDBJ whole genome shotgun (WGS) entry which is preliminary data.</text>
</comment>
<feature type="domain" description="PKD" evidence="1">
    <location>
        <begin position="1632"/>
        <end position="1712"/>
    </location>
</feature>
<evidence type="ECO:0000259" key="1">
    <source>
        <dbReference type="PROSITE" id="PS50093"/>
    </source>
</evidence>
<dbReference type="InterPro" id="IPR029865">
    <property type="entry name" value="KIAA0319-like"/>
</dbReference>
<reference evidence="2 3" key="1">
    <citation type="submission" date="2016-12" db="EMBL/GenBank/DDBJ databases">
        <authorList>
            <person name="Song W.-J."/>
            <person name="Kurnit D.M."/>
        </authorList>
    </citation>
    <scope>NUCLEOTIDE SEQUENCE [LARGE SCALE GENOMIC DNA]</scope>
    <source>
        <strain evidence="2 3">HSG9</strain>
    </source>
</reference>
<dbReference type="InterPro" id="IPR011041">
    <property type="entry name" value="Quinoprot_gluc/sorb_DH_b-prop"/>
</dbReference>
<dbReference type="EMBL" id="MTBC01000004">
    <property type="protein sequence ID" value="OQD43094.1"/>
    <property type="molecule type" value="Genomic_DNA"/>
</dbReference>
<dbReference type="InterPro" id="IPR022409">
    <property type="entry name" value="PKD/Chitinase_dom"/>
</dbReference>
<dbReference type="Pfam" id="PF18911">
    <property type="entry name" value="PKD_4"/>
    <property type="match status" value="7"/>
</dbReference>
<dbReference type="Gene3D" id="2.60.40.10">
    <property type="entry name" value="Immunoglobulins"/>
    <property type="match status" value="7"/>
</dbReference>
<dbReference type="SUPFAM" id="SSF49299">
    <property type="entry name" value="PKD domain"/>
    <property type="match status" value="7"/>
</dbReference>
<dbReference type="SUPFAM" id="SSF50952">
    <property type="entry name" value="Soluble quinoprotein glucose dehydrogenase"/>
    <property type="match status" value="1"/>
</dbReference>
<dbReference type="GO" id="GO:0016020">
    <property type="term" value="C:membrane"/>
    <property type="evidence" value="ECO:0007669"/>
    <property type="project" value="TreeGrafter"/>
</dbReference>
<feature type="domain" description="PKD" evidence="1">
    <location>
        <begin position="1804"/>
        <end position="1891"/>
    </location>
</feature>
<dbReference type="Pfam" id="PF07995">
    <property type="entry name" value="GSDH"/>
    <property type="match status" value="2"/>
</dbReference>
<proteinExistence type="predicted"/>
<feature type="domain" description="PKD" evidence="1">
    <location>
        <begin position="1716"/>
        <end position="1803"/>
    </location>
</feature>
<organism evidence="2 3">
    <name type="scientific">Croceivirga radicis</name>
    <dbReference type="NCBI Taxonomy" id="1929488"/>
    <lineage>
        <taxon>Bacteria</taxon>
        <taxon>Pseudomonadati</taxon>
        <taxon>Bacteroidota</taxon>
        <taxon>Flavobacteriia</taxon>
        <taxon>Flavobacteriales</taxon>
        <taxon>Flavobacteriaceae</taxon>
        <taxon>Croceivirga</taxon>
    </lineage>
</organism>
<dbReference type="InterPro" id="IPR013783">
    <property type="entry name" value="Ig-like_fold"/>
</dbReference>
<accession>A0A1V6LSD6</accession>
<dbReference type="PANTHER" id="PTHR46182:SF2">
    <property type="entry name" value="FI19480P1"/>
    <property type="match status" value="1"/>
</dbReference>
<dbReference type="OrthoDB" id="7794186at2"/>
<dbReference type="InterPro" id="IPR012938">
    <property type="entry name" value="Glc/Sorbosone_DH"/>
</dbReference>
<dbReference type="Proteomes" id="UP000191680">
    <property type="component" value="Unassembled WGS sequence"/>
</dbReference>
<dbReference type="SMART" id="SM00458">
    <property type="entry name" value="RICIN"/>
    <property type="match status" value="3"/>
</dbReference>
<dbReference type="Pfam" id="PF14200">
    <property type="entry name" value="RicinB_lectin_2"/>
    <property type="match status" value="3"/>
</dbReference>
<keyword evidence="3" id="KW-1185">Reference proteome</keyword>